<dbReference type="VEuPathDB" id="FungiDB:EYZ11_004206"/>
<protein>
    <submittedName>
        <fullName evidence="2">Uncharacterized protein</fullName>
    </submittedName>
</protein>
<organism evidence="2 3">
    <name type="scientific">Aspergillus tanneri</name>
    <dbReference type="NCBI Taxonomy" id="1220188"/>
    <lineage>
        <taxon>Eukaryota</taxon>
        <taxon>Fungi</taxon>
        <taxon>Dikarya</taxon>
        <taxon>Ascomycota</taxon>
        <taxon>Pezizomycotina</taxon>
        <taxon>Eurotiomycetes</taxon>
        <taxon>Eurotiomycetidae</taxon>
        <taxon>Eurotiales</taxon>
        <taxon>Aspergillaceae</taxon>
        <taxon>Aspergillus</taxon>
        <taxon>Aspergillus subgen. Circumdati</taxon>
    </lineage>
</organism>
<dbReference type="AlphaFoldDB" id="A0A5M9MLU4"/>
<gene>
    <name evidence="2" type="ORF">ATNIH1004_003871</name>
</gene>
<feature type="compositionally biased region" description="Polar residues" evidence="1">
    <location>
        <begin position="26"/>
        <end position="46"/>
    </location>
</feature>
<sequence>MSCASVQRLLSGELALSMEVHHPASPDSTVSPSLPSDATSIALTSDSGRHHHPTPQWKIRVGWSSDSIPSDAIAPCSRQEFALILICRQTMNAPSSTTTSMSSRTPCPVLAKPARIP</sequence>
<feature type="region of interest" description="Disordered" evidence="1">
    <location>
        <begin position="20"/>
        <end position="56"/>
    </location>
</feature>
<name>A0A5M9MLU4_9EURO</name>
<evidence type="ECO:0000313" key="3">
    <source>
        <dbReference type="Proteomes" id="UP000324241"/>
    </source>
</evidence>
<reference evidence="2 3" key="1">
    <citation type="submission" date="2019-08" db="EMBL/GenBank/DDBJ databases">
        <title>The genome sequence of a newly discovered highly antifungal drug resistant Aspergillus species, Aspergillus tanneri NIH 1004.</title>
        <authorList>
            <person name="Mounaud S."/>
            <person name="Singh I."/>
            <person name="Joardar V."/>
            <person name="Pakala S."/>
            <person name="Pakala S."/>
            <person name="Venepally P."/>
            <person name="Chung J.K."/>
            <person name="Losada L."/>
            <person name="Nierman W.C."/>
        </authorList>
    </citation>
    <scope>NUCLEOTIDE SEQUENCE [LARGE SCALE GENOMIC DNA]</scope>
    <source>
        <strain evidence="2 3">NIH1004</strain>
    </source>
</reference>
<dbReference type="EMBL" id="QUQM01000003">
    <property type="protein sequence ID" value="KAA8647988.1"/>
    <property type="molecule type" value="Genomic_DNA"/>
</dbReference>
<feature type="compositionally biased region" description="Low complexity" evidence="1">
    <location>
        <begin position="95"/>
        <end position="105"/>
    </location>
</feature>
<dbReference type="Proteomes" id="UP000324241">
    <property type="component" value="Unassembled WGS sequence"/>
</dbReference>
<accession>A0A5M9MLU4</accession>
<evidence type="ECO:0000256" key="1">
    <source>
        <dbReference type="SAM" id="MobiDB-lite"/>
    </source>
</evidence>
<dbReference type="GeneID" id="54326573"/>
<evidence type="ECO:0000313" key="2">
    <source>
        <dbReference type="EMBL" id="KAA8647988.1"/>
    </source>
</evidence>
<feature type="region of interest" description="Disordered" evidence="1">
    <location>
        <begin position="94"/>
        <end position="117"/>
    </location>
</feature>
<comment type="caution">
    <text evidence="2">The sequence shown here is derived from an EMBL/GenBank/DDBJ whole genome shotgun (WGS) entry which is preliminary data.</text>
</comment>
<proteinExistence type="predicted"/>
<dbReference type="RefSeq" id="XP_033427349.1">
    <property type="nucleotide sequence ID" value="XM_033568543.1"/>
</dbReference>